<dbReference type="Ensembl" id="ENSCSAVT00000014513.1">
    <property type="protein sequence ID" value="ENSCSAVP00000014348.1"/>
    <property type="gene ID" value="ENSCSAVG00000008403.1"/>
</dbReference>
<dbReference type="InterPro" id="IPR036860">
    <property type="entry name" value="SH2_dom_sf"/>
</dbReference>
<accession>H2Z9T3</accession>
<evidence type="ECO:0000313" key="10">
    <source>
        <dbReference type="Proteomes" id="UP000007875"/>
    </source>
</evidence>
<evidence type="ECO:0000313" key="9">
    <source>
        <dbReference type="Ensembl" id="ENSCSAVP00000014348.1"/>
    </source>
</evidence>
<dbReference type="InterPro" id="IPR033929">
    <property type="entry name" value="Tensin_PTB"/>
</dbReference>
<keyword evidence="3" id="KW-0378">Hydrolase</keyword>
<dbReference type="Pfam" id="PF08416">
    <property type="entry name" value="PTB"/>
    <property type="match status" value="1"/>
</dbReference>
<dbReference type="InterPro" id="IPR006020">
    <property type="entry name" value="PTB/PI_dom"/>
</dbReference>
<feature type="compositionally biased region" description="Basic and acidic residues" evidence="7">
    <location>
        <begin position="544"/>
        <end position="558"/>
    </location>
</feature>
<feature type="compositionally biased region" description="Low complexity" evidence="7">
    <location>
        <begin position="577"/>
        <end position="594"/>
    </location>
</feature>
<dbReference type="HOGENOM" id="CLU_308576_0_0_1"/>
<feature type="region of interest" description="Disordered" evidence="7">
    <location>
        <begin position="408"/>
        <end position="644"/>
    </location>
</feature>
<evidence type="ECO:0000259" key="8">
    <source>
        <dbReference type="PROSITE" id="PS50001"/>
    </source>
</evidence>
<name>H2Z9T3_CIOSA</name>
<dbReference type="AlphaFoldDB" id="H2Z9T3"/>
<feature type="compositionally biased region" description="Polar residues" evidence="7">
    <location>
        <begin position="193"/>
        <end position="220"/>
    </location>
</feature>
<dbReference type="eggNOG" id="KOG1930">
    <property type="taxonomic scope" value="Eukaryota"/>
</dbReference>
<evidence type="ECO:0000256" key="1">
    <source>
        <dbReference type="ARBA" id="ARBA00004246"/>
    </source>
</evidence>
<feature type="compositionally biased region" description="Polar residues" evidence="7">
    <location>
        <begin position="442"/>
        <end position="456"/>
    </location>
</feature>
<dbReference type="SUPFAM" id="SSF55550">
    <property type="entry name" value="SH2 domain"/>
    <property type="match status" value="1"/>
</dbReference>
<dbReference type="InterPro" id="IPR035012">
    <property type="entry name" value="Tensin-like_SH2"/>
</dbReference>
<evidence type="ECO:0000256" key="5">
    <source>
        <dbReference type="ARBA" id="ARBA00022999"/>
    </source>
</evidence>
<dbReference type="Gene3D" id="3.30.505.10">
    <property type="entry name" value="SH2 domain"/>
    <property type="match status" value="1"/>
</dbReference>
<comment type="subcellular location">
    <subcellularLocation>
        <location evidence="1">Cell junction</location>
        <location evidence="1">Focal adhesion</location>
    </subcellularLocation>
</comment>
<feature type="compositionally biased region" description="Polar residues" evidence="7">
    <location>
        <begin position="237"/>
        <end position="248"/>
    </location>
</feature>
<dbReference type="InterPro" id="IPR000980">
    <property type="entry name" value="SH2"/>
</dbReference>
<feature type="compositionally biased region" description="Low complexity" evidence="7">
    <location>
        <begin position="488"/>
        <end position="506"/>
    </location>
</feature>
<feature type="compositionally biased region" description="Low complexity" evidence="7">
    <location>
        <begin position="225"/>
        <end position="236"/>
    </location>
</feature>
<reference evidence="10" key="1">
    <citation type="submission" date="2003-08" db="EMBL/GenBank/DDBJ databases">
        <authorList>
            <person name="Birren B."/>
            <person name="Nusbaum C."/>
            <person name="Abebe A."/>
            <person name="Abouelleil A."/>
            <person name="Adekoya E."/>
            <person name="Ait-zahra M."/>
            <person name="Allen N."/>
            <person name="Allen T."/>
            <person name="An P."/>
            <person name="Anderson M."/>
            <person name="Anderson S."/>
            <person name="Arachchi H."/>
            <person name="Armbruster J."/>
            <person name="Bachantsang P."/>
            <person name="Baldwin J."/>
            <person name="Barry A."/>
            <person name="Bayul T."/>
            <person name="Blitshsteyn B."/>
            <person name="Bloom T."/>
            <person name="Blye J."/>
            <person name="Boguslavskiy L."/>
            <person name="Borowsky M."/>
            <person name="Boukhgalter B."/>
            <person name="Brunache A."/>
            <person name="Butler J."/>
            <person name="Calixte N."/>
            <person name="Calvo S."/>
            <person name="Camarata J."/>
            <person name="Campo K."/>
            <person name="Chang J."/>
            <person name="Cheshatsang Y."/>
            <person name="Citroen M."/>
            <person name="Collymore A."/>
            <person name="Considine T."/>
            <person name="Cook A."/>
            <person name="Cooke P."/>
            <person name="Corum B."/>
            <person name="Cuomo C."/>
            <person name="David R."/>
            <person name="Dawoe T."/>
            <person name="Degray S."/>
            <person name="Dodge S."/>
            <person name="Dooley K."/>
            <person name="Dorje P."/>
            <person name="Dorjee K."/>
            <person name="Dorris L."/>
            <person name="Duffey N."/>
            <person name="Dupes A."/>
            <person name="Elkins T."/>
            <person name="Engels R."/>
            <person name="Erickson J."/>
            <person name="Farina A."/>
            <person name="Faro S."/>
            <person name="Ferreira P."/>
            <person name="Fischer H."/>
            <person name="Fitzgerald M."/>
            <person name="Foley K."/>
            <person name="Gage D."/>
            <person name="Galagan J."/>
            <person name="Gearin G."/>
            <person name="Gnerre S."/>
            <person name="Gnirke A."/>
            <person name="Goyette A."/>
            <person name="Graham J."/>
            <person name="Grandbois E."/>
            <person name="Gyaltsen K."/>
            <person name="Hafez N."/>
            <person name="Hagopian D."/>
            <person name="Hagos B."/>
            <person name="Hall J."/>
            <person name="Hatcher B."/>
            <person name="Heller A."/>
            <person name="Higgins H."/>
            <person name="Honan T."/>
            <person name="Horn A."/>
            <person name="Houde N."/>
            <person name="Hughes L."/>
            <person name="Hulme W."/>
            <person name="Husby E."/>
            <person name="Iliev I."/>
            <person name="Jaffe D."/>
            <person name="Jones C."/>
            <person name="Kamal M."/>
            <person name="Kamat A."/>
            <person name="Kamvysselis M."/>
            <person name="Karlsson E."/>
            <person name="Kells C."/>
            <person name="Kieu A."/>
            <person name="Kisner P."/>
            <person name="Kodira C."/>
            <person name="Kulbokas E."/>
            <person name="Labutti K."/>
            <person name="Lama D."/>
            <person name="Landers T."/>
            <person name="Leger J."/>
            <person name="Levine S."/>
            <person name="Lewis D."/>
            <person name="Lewis T."/>
            <person name="Lindblad-toh K."/>
            <person name="Liu X."/>
            <person name="Lokyitsang T."/>
            <person name="Lokyitsang Y."/>
            <person name="Lucien O."/>
            <person name="Lui A."/>
            <person name="Ma L.J."/>
            <person name="Mabbitt R."/>
            <person name="Macdonald J."/>
            <person name="Maclean C."/>
            <person name="Major J."/>
            <person name="Manning J."/>
            <person name="Marabella R."/>
            <person name="Maru K."/>
            <person name="Matthews C."/>
            <person name="Mauceli E."/>
            <person name="Mccarthy M."/>
            <person name="Mcdonough S."/>
            <person name="Mcghee T."/>
            <person name="Meldrim J."/>
            <person name="Meneus L."/>
            <person name="Mesirov J."/>
            <person name="Mihalev A."/>
            <person name="Mihova T."/>
            <person name="Mikkelsen T."/>
            <person name="Mlenga V."/>
            <person name="Moru K."/>
            <person name="Mozes J."/>
            <person name="Mulrain L."/>
            <person name="Munson G."/>
            <person name="Naylor J."/>
            <person name="Newes C."/>
            <person name="Nguyen C."/>
            <person name="Nguyen N."/>
            <person name="Nguyen T."/>
            <person name="Nicol R."/>
            <person name="Nielsen C."/>
            <person name="Nizzari M."/>
            <person name="Norbu C."/>
            <person name="Norbu N."/>
            <person name="O'donnell P."/>
            <person name="Okoawo O."/>
            <person name="O'leary S."/>
            <person name="Omotosho B."/>
            <person name="O'neill K."/>
            <person name="Osman S."/>
            <person name="Parker S."/>
            <person name="Perrin D."/>
            <person name="Phunkhang P."/>
            <person name="Piqani B."/>
            <person name="Purcell S."/>
            <person name="Rachupka T."/>
            <person name="Ramasamy U."/>
            <person name="Rameau R."/>
            <person name="Ray V."/>
            <person name="Raymond C."/>
            <person name="Retta R."/>
            <person name="Richardson S."/>
            <person name="Rise C."/>
            <person name="Rodriguez J."/>
            <person name="Rogers J."/>
            <person name="Rogov P."/>
            <person name="Rutman M."/>
            <person name="Schupbach R."/>
            <person name="Seaman C."/>
            <person name="Settipalli S."/>
            <person name="Sharpe T."/>
            <person name="Sheridan J."/>
            <person name="Sherpa N."/>
            <person name="Shi J."/>
            <person name="Smirnov S."/>
            <person name="Smith C."/>
            <person name="Sougnez C."/>
            <person name="Spencer B."/>
            <person name="Stalker J."/>
            <person name="Stange-thomann N."/>
            <person name="Stavropoulos S."/>
            <person name="Stetson K."/>
            <person name="Stone C."/>
            <person name="Stone S."/>
            <person name="Stubbs M."/>
            <person name="Talamas J."/>
            <person name="Tchuinga P."/>
            <person name="Tenzing P."/>
            <person name="Tesfaye S."/>
            <person name="Theodore J."/>
            <person name="Thoulutsang Y."/>
            <person name="Topham K."/>
            <person name="Towey S."/>
            <person name="Tsamla T."/>
            <person name="Tsomo N."/>
            <person name="Vallee D."/>
            <person name="Vassiliev H."/>
            <person name="Venkataraman V."/>
            <person name="Vinson J."/>
            <person name="Vo A."/>
            <person name="Wade C."/>
            <person name="Wang S."/>
            <person name="Wangchuk T."/>
            <person name="Wangdi T."/>
            <person name="Whittaker C."/>
            <person name="Wilkinson J."/>
            <person name="Wu Y."/>
            <person name="Wyman D."/>
            <person name="Yadav S."/>
            <person name="Yang S."/>
            <person name="Yang X."/>
            <person name="Yeager S."/>
            <person name="Yee E."/>
            <person name="Young G."/>
            <person name="Zainoun J."/>
            <person name="Zembeck L."/>
            <person name="Zimmer A."/>
            <person name="Zody M."/>
            <person name="Lander E."/>
        </authorList>
    </citation>
    <scope>NUCLEOTIDE SEQUENCE [LARGE SCALE GENOMIC DNA]</scope>
</reference>
<dbReference type="InterPro" id="IPR013625">
    <property type="entry name" value="PTB"/>
</dbReference>
<keyword evidence="5 6" id="KW-0727">SH2 domain</keyword>
<reference evidence="9" key="2">
    <citation type="submission" date="2025-08" db="UniProtKB">
        <authorList>
            <consortium name="Ensembl"/>
        </authorList>
    </citation>
    <scope>IDENTIFICATION</scope>
</reference>
<dbReference type="GO" id="GO:0004721">
    <property type="term" value="F:phosphoprotein phosphatase activity"/>
    <property type="evidence" value="ECO:0007669"/>
    <property type="project" value="UniProtKB-KW"/>
</dbReference>
<feature type="compositionally biased region" description="Basic and acidic residues" evidence="7">
    <location>
        <begin position="604"/>
        <end position="616"/>
    </location>
</feature>
<dbReference type="Gene3D" id="2.30.29.30">
    <property type="entry name" value="Pleckstrin-homology domain (PH domain)/Phosphotyrosine-binding domain (PTB)"/>
    <property type="match status" value="1"/>
</dbReference>
<feature type="region of interest" description="Disordered" evidence="7">
    <location>
        <begin position="71"/>
        <end position="121"/>
    </location>
</feature>
<dbReference type="Proteomes" id="UP000007875">
    <property type="component" value="Unassembled WGS sequence"/>
</dbReference>
<feature type="compositionally biased region" description="Polar residues" evidence="7">
    <location>
        <begin position="632"/>
        <end position="643"/>
    </location>
</feature>
<feature type="region of interest" description="Disordered" evidence="7">
    <location>
        <begin position="159"/>
        <end position="255"/>
    </location>
</feature>
<feature type="region of interest" description="Disordered" evidence="7">
    <location>
        <begin position="28"/>
        <end position="58"/>
    </location>
</feature>
<dbReference type="CDD" id="cd01213">
    <property type="entry name" value="PTB_tensin"/>
    <property type="match status" value="1"/>
</dbReference>
<feature type="domain" description="SH2" evidence="8">
    <location>
        <begin position="671"/>
        <end position="781"/>
    </location>
</feature>
<dbReference type="PANTHER" id="PTHR45734:SF10">
    <property type="entry name" value="BLISTERY, ISOFORM A"/>
    <property type="match status" value="1"/>
</dbReference>
<keyword evidence="10" id="KW-1185">Reference proteome</keyword>
<protein>
    <recommendedName>
        <fullName evidence="8">SH2 domain-containing protein</fullName>
    </recommendedName>
</protein>
<dbReference type="Pfam" id="PF00017">
    <property type="entry name" value="SH2"/>
    <property type="match status" value="1"/>
</dbReference>
<feature type="compositionally biased region" description="Low complexity" evidence="7">
    <location>
        <begin position="559"/>
        <end position="569"/>
    </location>
</feature>
<dbReference type="PROSITE" id="PS50001">
    <property type="entry name" value="SH2"/>
    <property type="match status" value="1"/>
</dbReference>
<evidence type="ECO:0000256" key="4">
    <source>
        <dbReference type="ARBA" id="ARBA00022912"/>
    </source>
</evidence>
<feature type="compositionally biased region" description="Basic residues" evidence="7">
    <location>
        <begin position="112"/>
        <end position="121"/>
    </location>
</feature>
<feature type="compositionally biased region" description="Polar residues" evidence="7">
    <location>
        <begin position="408"/>
        <end position="434"/>
    </location>
</feature>
<dbReference type="InterPro" id="IPR011993">
    <property type="entry name" value="PH-like_dom_sf"/>
</dbReference>
<dbReference type="InParanoid" id="H2Z9T3"/>
<evidence type="ECO:0000256" key="6">
    <source>
        <dbReference type="PROSITE-ProRule" id="PRU00191"/>
    </source>
</evidence>
<evidence type="ECO:0000256" key="7">
    <source>
        <dbReference type="SAM" id="MobiDB-lite"/>
    </source>
</evidence>
<feature type="compositionally biased region" description="Polar residues" evidence="7">
    <location>
        <begin position="307"/>
        <end position="317"/>
    </location>
</feature>
<reference evidence="9" key="3">
    <citation type="submission" date="2025-09" db="UniProtKB">
        <authorList>
            <consortium name="Ensembl"/>
        </authorList>
    </citation>
    <scope>IDENTIFICATION</scope>
</reference>
<dbReference type="GO" id="GO:0005925">
    <property type="term" value="C:focal adhesion"/>
    <property type="evidence" value="ECO:0007669"/>
    <property type="project" value="UniProtKB-SubCell"/>
</dbReference>
<feature type="region of interest" description="Disordered" evidence="7">
    <location>
        <begin position="287"/>
        <end position="318"/>
    </location>
</feature>
<comment type="similarity">
    <text evidence="2">Belongs to the PTEN phosphatase protein family.</text>
</comment>
<dbReference type="SUPFAM" id="SSF50729">
    <property type="entry name" value="PH domain-like"/>
    <property type="match status" value="1"/>
</dbReference>
<keyword evidence="4" id="KW-0904">Protein phosphatase</keyword>
<proteinExistence type="inferred from homology"/>
<dbReference type="GeneTree" id="ENSGT00940000163886"/>
<evidence type="ECO:0000256" key="2">
    <source>
        <dbReference type="ARBA" id="ARBA00007881"/>
    </source>
</evidence>
<dbReference type="CDD" id="cd09927">
    <property type="entry name" value="SH2_Tensin_like"/>
    <property type="match status" value="1"/>
</dbReference>
<sequence>MRGDALDSFAELEAVLAEMEALTPILNSTRANSSHASSSSSEASSGIEVSPTQPKKQDVWIRRFDFNDDVYLVNANPPSPPRPQPQKSKKSKRKTLTSVPESGKSASVRTPTVKRKPSFRRHTVTLNSNYVRYDDPADQLTIFRKQQVADFYGTHSCVSSFRSSSSSRPSSAFSPYQNRQFFKIPEENENETSEYFSSDDSKDTLQSNDDVFSQDQSMPQPSYPPRTSQTRPPQQQIIGRTLSSTSYPTPKKPIEERLSPQLFLAMSVNPGARPIEDIHSYKEDLLPESPRDKNSPTTPAFPITPKTPYTNLTSPSSHVPIGITKTPLSELGLKPKPQIESETISTVPQWHCPSALQLNSATKQHQVTNRTSPGFATQSHLTSSHQFAIHALYHDFYYRLDERTLPSNHQPTIGSRDPTTQEYIHGTFTTSPHQPTHMGGYSDNNVRSNGWHQQHSPVPVAGGNKDLRSPWVFNEDTSPIASSPAGKSPVISSIASSSSSSSSSPPRVHGSGEVSPAGTRSLNGSHDSLLSGGSGPAHQTHHAYQKDRYSHTIQKDSRNSASSIQSTSTGGSGYLGGASQTSPHSAGSSNSGSGQYPFSHQIVNKRESQMSSYDRHGGHHFHSSDDGGLSSPASGRTIASSQSDIDKLAHEVSQANLSAPPKFVKETTAYWYKPDITREQALALLRTKPAGSFVVRASRCYPGAYGLALKVSQVPAGVLATAKPGTDMNNELVRHFLIEPSTRGVKLKGCPNEPVFGSLSALIYQHSITPLALPCKLVIPTQNQEIPPVGSSRNSTEIQNSAVELLKLGAACNVLYLGSEDTESLTGPEAIERAMRECMHNEGQAVKTSVVHFKVSPQGITLTDNARKIFFRRHYPTSTVTYCGMDPSAREPHNRRWDASKDRGPPNSRVFGFVAKKPGSSVENVCHLFAELDLDQPAPAIVNFVSKVLIGTAGAN</sequence>
<dbReference type="InterPro" id="IPR051484">
    <property type="entry name" value="Tensin_PTEN_phosphatase"/>
</dbReference>
<feature type="compositionally biased region" description="Low complexity" evidence="7">
    <location>
        <begin position="521"/>
        <end position="531"/>
    </location>
</feature>
<dbReference type="SMART" id="SM00462">
    <property type="entry name" value="PTB"/>
    <property type="match status" value="1"/>
</dbReference>
<feature type="compositionally biased region" description="Low complexity" evidence="7">
    <location>
        <begin position="159"/>
        <end position="175"/>
    </location>
</feature>
<dbReference type="OMA" id="IEDIHSY"/>
<dbReference type="STRING" id="51511.ENSCSAVP00000014348"/>
<evidence type="ECO:0000256" key="3">
    <source>
        <dbReference type="ARBA" id="ARBA00022801"/>
    </source>
</evidence>
<feature type="compositionally biased region" description="Low complexity" evidence="7">
    <location>
        <begin position="28"/>
        <end position="45"/>
    </location>
</feature>
<dbReference type="PANTHER" id="PTHR45734">
    <property type="entry name" value="TENSIN"/>
    <property type="match status" value="1"/>
</dbReference>
<organism evidence="9 10">
    <name type="scientific">Ciona savignyi</name>
    <name type="common">Pacific transparent sea squirt</name>
    <dbReference type="NCBI Taxonomy" id="51511"/>
    <lineage>
        <taxon>Eukaryota</taxon>
        <taxon>Metazoa</taxon>
        <taxon>Chordata</taxon>
        <taxon>Tunicata</taxon>
        <taxon>Ascidiacea</taxon>
        <taxon>Phlebobranchia</taxon>
        <taxon>Cionidae</taxon>
        <taxon>Ciona</taxon>
    </lineage>
</organism>
<feature type="compositionally biased region" description="Polar residues" evidence="7">
    <location>
        <begin position="96"/>
        <end position="110"/>
    </location>
</feature>
<dbReference type="SMART" id="SM00252">
    <property type="entry name" value="SH2"/>
    <property type="match status" value="1"/>
</dbReference>